<dbReference type="InterPro" id="IPR005653">
    <property type="entry name" value="OstA-like_N"/>
</dbReference>
<accession>A0A0S2KF81</accession>
<dbReference type="STRING" id="1249552.PS2015_2334"/>
<keyword evidence="1" id="KW-0732">Signal</keyword>
<dbReference type="Proteomes" id="UP000065641">
    <property type="component" value="Chromosome"/>
</dbReference>
<dbReference type="Gene3D" id="2.60.450.10">
    <property type="entry name" value="Lipopolysaccharide (LPS) transport protein A like domain"/>
    <property type="match status" value="1"/>
</dbReference>
<feature type="signal peptide" evidence="1">
    <location>
        <begin position="1"/>
        <end position="33"/>
    </location>
</feature>
<feature type="chain" id="PRO_5006601534" description="Organic solvent tolerance-like N-terminal domain-containing protein" evidence="1">
    <location>
        <begin position="34"/>
        <end position="190"/>
    </location>
</feature>
<evidence type="ECO:0000313" key="4">
    <source>
        <dbReference type="Proteomes" id="UP000065641"/>
    </source>
</evidence>
<evidence type="ECO:0000313" key="3">
    <source>
        <dbReference type="EMBL" id="ALO46968.1"/>
    </source>
</evidence>
<feature type="domain" description="Organic solvent tolerance-like N-terminal" evidence="2">
    <location>
        <begin position="65"/>
        <end position="167"/>
    </location>
</feature>
<name>A0A0S2KF81_9GAMM</name>
<gene>
    <name evidence="3" type="ORF">PS2015_2334</name>
</gene>
<evidence type="ECO:0000256" key="1">
    <source>
        <dbReference type="SAM" id="SignalP"/>
    </source>
</evidence>
<proteinExistence type="predicted"/>
<evidence type="ECO:0000259" key="2">
    <source>
        <dbReference type="Pfam" id="PF03968"/>
    </source>
</evidence>
<dbReference type="KEGG" id="pspi:PS2015_2334"/>
<reference evidence="3 4" key="1">
    <citation type="submission" date="2015-11" db="EMBL/GenBank/DDBJ databases">
        <authorList>
            <person name="Zhang Y."/>
            <person name="Guo Z."/>
        </authorList>
    </citation>
    <scope>NUCLEOTIDE SEQUENCE [LARGE SCALE GENOMIC DNA]</scope>
    <source>
        <strain evidence="3 4">KCTC 32221</strain>
    </source>
</reference>
<dbReference type="EMBL" id="CP013189">
    <property type="protein sequence ID" value="ALO46968.1"/>
    <property type="molecule type" value="Genomic_DNA"/>
</dbReference>
<dbReference type="AlphaFoldDB" id="A0A0S2KF81"/>
<protein>
    <recommendedName>
        <fullName evidence="2">Organic solvent tolerance-like N-terminal domain-containing protein</fullName>
    </recommendedName>
</protein>
<keyword evidence="4" id="KW-1185">Reference proteome</keyword>
<organism evidence="3 4">
    <name type="scientific">Pseudohongiella spirulinae</name>
    <dbReference type="NCBI Taxonomy" id="1249552"/>
    <lineage>
        <taxon>Bacteria</taxon>
        <taxon>Pseudomonadati</taxon>
        <taxon>Pseudomonadota</taxon>
        <taxon>Gammaproteobacteria</taxon>
        <taxon>Pseudomonadales</taxon>
        <taxon>Pseudohongiellaceae</taxon>
        <taxon>Pseudohongiella</taxon>
    </lineage>
</organism>
<dbReference type="Pfam" id="PF03968">
    <property type="entry name" value="LptD_N"/>
    <property type="match status" value="1"/>
</dbReference>
<dbReference type="RefSeq" id="WP_169792310.1">
    <property type="nucleotide sequence ID" value="NZ_CP013189.1"/>
</dbReference>
<sequence length="190" mass="19987" precursor="true">MLMAASLTSARRKPVLLTALHCLLSLCCLLIPAAGLSAVAPSDSTEDILYSADGGGSIETVGNVRTTTLRGNVRIQQGLIVIFGDTATLEQDVSSGDLIRVTVEGEPARFVRNAEDSAETINGSSTRIVYYNQTDTQSNSQVLLSVVEFQGQASFTRGRTALECSQIKHIVETGATDSPGPCSGVLAPIE</sequence>